<keyword evidence="3" id="KW-1185">Reference proteome</keyword>
<accession>A0ABP6JPK5</accession>
<protein>
    <submittedName>
        <fullName evidence="2">Uncharacterized protein</fullName>
    </submittedName>
</protein>
<organism evidence="2 3">
    <name type="scientific">Streptomyces enissocaesilis</name>
    <dbReference type="NCBI Taxonomy" id="332589"/>
    <lineage>
        <taxon>Bacteria</taxon>
        <taxon>Bacillati</taxon>
        <taxon>Actinomycetota</taxon>
        <taxon>Actinomycetes</taxon>
        <taxon>Kitasatosporales</taxon>
        <taxon>Streptomycetaceae</taxon>
        <taxon>Streptomyces</taxon>
        <taxon>Streptomyces rochei group</taxon>
    </lineage>
</organism>
<evidence type="ECO:0000313" key="2">
    <source>
        <dbReference type="EMBL" id="GAA2941299.1"/>
    </source>
</evidence>
<dbReference type="EMBL" id="BAAAUD010000030">
    <property type="protein sequence ID" value="GAA2941299.1"/>
    <property type="molecule type" value="Genomic_DNA"/>
</dbReference>
<dbReference type="Proteomes" id="UP001500403">
    <property type="component" value="Unassembled WGS sequence"/>
</dbReference>
<comment type="caution">
    <text evidence="2">The sequence shown here is derived from an EMBL/GenBank/DDBJ whole genome shotgun (WGS) entry which is preliminary data.</text>
</comment>
<gene>
    <name evidence="2" type="ORF">GCM10010446_28160</name>
</gene>
<feature type="compositionally biased region" description="Gly residues" evidence="1">
    <location>
        <begin position="80"/>
        <end position="101"/>
    </location>
</feature>
<feature type="region of interest" description="Disordered" evidence="1">
    <location>
        <begin position="80"/>
        <end position="111"/>
    </location>
</feature>
<reference evidence="3" key="1">
    <citation type="journal article" date="2019" name="Int. J. Syst. Evol. Microbiol.">
        <title>The Global Catalogue of Microorganisms (GCM) 10K type strain sequencing project: providing services to taxonomists for standard genome sequencing and annotation.</title>
        <authorList>
            <consortium name="The Broad Institute Genomics Platform"/>
            <consortium name="The Broad Institute Genome Sequencing Center for Infectious Disease"/>
            <person name="Wu L."/>
            <person name="Ma J."/>
        </authorList>
    </citation>
    <scope>NUCLEOTIDE SEQUENCE [LARGE SCALE GENOMIC DNA]</scope>
    <source>
        <strain evidence="3">JCM 9088</strain>
    </source>
</reference>
<sequence length="111" mass="10795">MLPVVVRVKVPFGRLIGRWWRAAARGSVEPWNQHGSGGGGSGWGWQAQGAGRGTYAPLLHSGVGGLAEAVHGAVRGLGAGALAGTGGQPAQGAGGGAGHLGDPGRDAAEAA</sequence>
<feature type="compositionally biased region" description="Basic and acidic residues" evidence="1">
    <location>
        <begin position="102"/>
        <end position="111"/>
    </location>
</feature>
<name>A0ABP6JPK5_9ACTN</name>
<evidence type="ECO:0000256" key="1">
    <source>
        <dbReference type="SAM" id="MobiDB-lite"/>
    </source>
</evidence>
<evidence type="ECO:0000313" key="3">
    <source>
        <dbReference type="Proteomes" id="UP001500403"/>
    </source>
</evidence>
<proteinExistence type="predicted"/>